<feature type="compositionally biased region" description="Pro residues" evidence="7">
    <location>
        <begin position="2280"/>
        <end position="2292"/>
    </location>
</feature>
<evidence type="ECO:0000259" key="9">
    <source>
        <dbReference type="PROSITE" id="PS50238"/>
    </source>
</evidence>
<dbReference type="InterPro" id="IPR000198">
    <property type="entry name" value="RhoGAP_dom"/>
</dbReference>
<feature type="compositionally biased region" description="Polar residues" evidence="7">
    <location>
        <begin position="2297"/>
        <end position="2308"/>
    </location>
</feature>
<dbReference type="Gene3D" id="1.25.10.10">
    <property type="entry name" value="Leucine-rich Repeat Variant"/>
    <property type="match status" value="1"/>
</dbReference>
<feature type="compositionally biased region" description="Basic and acidic residues" evidence="7">
    <location>
        <begin position="3040"/>
        <end position="3055"/>
    </location>
</feature>
<accession>A0ABQ0L089</accession>
<sequence>MTVGKDVSGLFPDVLKNMQTDDLEQKKLVYLYLMNYAKTQPELVILAVNTFVKDADDPNPLVRALAIRTMGVLRAEKIIDYLCDPLAKALRAICVAKLYDLKPELVLENGFLEQLRDMIADSNPMVVANTVAALTDIHNAASAQPSSSTSNPGIFVISATILNRLLIALNECSEWGRIAILNALARYEAQDEKESEHICERVVPQLQHANGSVVLAAVKAIMIHIRGVRREDLTKQLIRKMAPPLVTLLSSPPEVQWVALRNINLLLQKRPEILSTEIRVFFCKYNDPLYVKVEKLEIMVRLASENNVDALLSELKEYASEVDVDFVRKSIKCIGQTAVKIDAAAERCVNVLLELIDTRVTYVVQEAVVVMKDIFRKYPSTYEGVIPTLCANLDELDEPEAKASLIWIIGEYANKIDNADELLNIFVDTFVEESYSVQLQTLTAVVKLFLKKPDSSQGIVQLVLNKATACDSPDVRDRAYIYWRLLSTDPGAAKAVVLASRPPISIPRTTVAPALLEELLGEVSNLTSVYHKPAETFVGMGRVGVESVQQKEAAFVDEDRFSTKKALQTVAAGQYVENLLDFGDDAALDGQPTGLAATEVLAQPAAANLMAGVSANPLDDLVSIFGAAPASAANANLMHVIALRMASTRVSLKPKAGHCFKTTTTTNEKVFVNVCYDDALPPPPDANTDAIQRALRGEQTSQDAWFIPVVVSEGRPDTDKAGKKCVVFDCIFHSSVRGLSLRDPLFKTFIQELSLQRIEAQTSLVLSRQVATPNIASKGKLEPRTALIPSALPPSRKALIEEIDAPPPKGILKPTTDAPGKAATPPATWNWSKMAESGTIEISVGVPSLTRELVRRATVDVEAKRVIVVAPPLKLDLNLGASDAEIAATVPNAQAALMLKRERELNVEAAYAEWRMAEKTLVDSAPQPPPTPSSGKTAPLGFLARPSKWFTRSTSASRVGGLSPAADDSPRPSTSSITGAQRKPKISRPTDPRPILDAEGYMGVPGSRSVLDLTRPSLSLASPPAKSSLDLRIPPSPGSPRQGPYGQPVYATGDLRNASRRPWSKSADDLRMAGASPVPLNGIKQSASVGAGQVNANRAKTEQLRVDTQLRFVDKVAAYRNNSAGSSRNRADSLGPAAAPGTGSITGAPLAQAPTSISSEIGPMPVPFYARKRTDSERSRRSGRSTTGDGSPGSTPPSVNSQMAWPSMQDDPPPNSSPTVSVSVSAPLLDGAAHGLTSASGALPAPAFNNGHAHTRSHSFTPKLSSRLAASPARKGSAGELEIPEAKDRERRGLFHFGGSPAKASPSDNGHLAPPHIILEPASNTELPAIRNTLLVPDAASNDGKRASQIVYASGFINRLVAPALSDPRSWKPFKMEVRGTKLMLHKPPNDRMLGVRELFASGIVENDEEPPNAIEDEVPRTGSVGRKKRAYWGRGRHPALGVVGNDLSAMFNDGRTASLRRRIEKGTMEALIHEVVFATVLLPNAEDAWRDFALAVLLCVPLLSGRARAETELLRCASYFVTGAPNDESRARVAWIVDQYLRLHGPPIDQQAWDAFCADTIPDAHFPSIQPSSGMPTSLSTQAMFTPSPMLPQGSPELTGSTFSPRPDGGGERMVGLLDALGVRNPVNSPSPGSPRPPPKSGLRMPLAALETEGLSRGVLLAIDANILARSLTLFHRAVLEQAPENPTVALVYTAVDDAALFGCDSDPHWLTKFVLLQVLSPETGPQSAGLGVVDGQPSTSRTHSRSEIIAVWARVGELCRSAGDECSWRAICAALCSPPISRLEKVWRRVDALAVAAVEGWARQDGEGCHVQQPRVTPFGGDIRQRFRDEMESARAPGAEEGADQVLLLPPMSRALDRFEGFRKDFLLCPRRSQVSLDDVGEEVMIMVSFWRQQCAHGGGNTGLAAKFARVEQFMSLSLVAEPRRKGLFEPHYWARAAQISPYASLVPLLFPEVFPTSTLVERASLLRGRVLSDTDPRHLLLDPNQVPPAARKDFGGLPGLNQTGTVIPVYNGEVLLTVWHGSGDSTTASSRPSSRLPSRPPSSVVGDAADVTIGRAPSIRVKPGTSQGLDRKTSLARRNSLPSPAQRRTFIVAEPSSERPLRVRVLAGTLNWLVDILVHGLRNVSVSVADDNGEMSLREGKTRELVVDQAEFSKIWWNVFRSLVTPLVFFELVRKMYLQARPQGAVPSVAEYLYVAGSRTEVLDVIRDWLVRGCGAQDMLDDPQLLIAVTGFFESPDDHVIPAGPNSTDPGVEQAWSTLSDVCAQLRRTFHSYTSRPPAPFPSIPPLPNPAANGQRSRLQNQTREPPNIDQLDPEELVDNLDAMACAAFSNVTDDDLFVAADLLEVQTADRIGWFLTTPPNEDVVDIQNMYSYLQEIEPTPLISELGQDSLYRLLPPGIRSCIRAYVIIRKWTVAQLVAPRLGLRTRQNRMELILRAIEVARRRVLPAYATSPQAVVDFPSPRSFVEAILTSAVLSIESRIHVRPWTNIAMSRGTQCDSIASLLLSQPSPQPASSRQLTLDVGWLLERMLEIIAAPDVVESAQQDAQSLISFDKRRHLYNLINSMRRGGLREDVTRRAFERLNNIEKDVWLLEFDHRGIREEAMREGSSGPGASPAPARRVVQPFQKTVAVQMEKNKRDRALRSRLHKERVQEQTRIDKREDQLTKAMQKQAPPTPQQKHQRSKKSMSAFLHFIRPISSAFGSDHNFHASGPKRTPQELDFVPSGKPSLVVSLVDSRVTQFINNDRSFVFQVDSEDGGHYILQAVNKREMLKWLESINRVTQTTAKRRLTYLGTPKPQIADHLQGGPTASSHDPHAVFGVALPFILRREVGNVEVPPGIIPSVIKRCLSEIEARGLTEVGIYRLAGSVSTVNACRAAFNRGDDPIDESTDIHVVCDLVKIWFRVLPEPFFPPSQYHEVIQATQLENLDDRLITIRKSVHSLPQANFDLLKRMAEHLDRVADLEESNQMTAESLAIVFSPGLLRPPQENFAMVLANMGHAHKLMKALITHFHAIFDEDEDLEGDNDDDELVDDVEQSDDLRRSLDNVVEDKEPPTISAELDQSPLDFSIANHLLAS</sequence>
<evidence type="ECO:0000313" key="11">
    <source>
        <dbReference type="Proteomes" id="UP000815677"/>
    </source>
</evidence>
<dbReference type="PROSITE" id="PS50238">
    <property type="entry name" value="RHOGAP"/>
    <property type="match status" value="1"/>
</dbReference>
<keyword evidence="4" id="KW-0343">GTPase activation</keyword>
<dbReference type="EMBL" id="DF839855">
    <property type="protein sequence ID" value="GAT44582.1"/>
    <property type="molecule type" value="Genomic_DNA"/>
</dbReference>
<dbReference type="InterPro" id="IPR016024">
    <property type="entry name" value="ARM-type_fold"/>
</dbReference>
<feature type="region of interest" description="Disordered" evidence="7">
    <location>
        <begin position="1122"/>
        <end position="1222"/>
    </location>
</feature>
<feature type="compositionally biased region" description="Low complexity" evidence="7">
    <location>
        <begin position="1017"/>
        <end position="1028"/>
    </location>
</feature>
<keyword evidence="6" id="KW-0472">Membrane</keyword>
<dbReference type="SUPFAM" id="SSF48366">
    <property type="entry name" value="Ras GEF"/>
    <property type="match status" value="1"/>
</dbReference>
<dbReference type="Proteomes" id="UP000815677">
    <property type="component" value="Unassembled WGS sequence"/>
</dbReference>
<reference evidence="10" key="1">
    <citation type="submission" date="2014-09" db="EMBL/GenBank/DDBJ databases">
        <title>Genome sequence of the luminous mushroom Mycena chlorophos for searching fungal bioluminescence genes.</title>
        <authorList>
            <person name="Tanaka Y."/>
            <person name="Kasuga D."/>
            <person name="Oba Y."/>
            <person name="Hase S."/>
            <person name="Sato K."/>
            <person name="Oba Y."/>
            <person name="Sakakibara Y."/>
        </authorList>
    </citation>
    <scope>NUCLEOTIDE SEQUENCE</scope>
</reference>
<dbReference type="Gene3D" id="1.10.840.10">
    <property type="entry name" value="Ras guanine-nucleotide exchange factors catalytic domain"/>
    <property type="match status" value="1"/>
</dbReference>
<dbReference type="Pfam" id="PF01602">
    <property type="entry name" value="Adaptin_N"/>
    <property type="match status" value="1"/>
</dbReference>
<dbReference type="PANTHER" id="PTHR11134">
    <property type="entry name" value="ADAPTOR COMPLEX SUBUNIT BETA FAMILY MEMBER"/>
    <property type="match status" value="1"/>
</dbReference>
<dbReference type="InterPro" id="IPR036964">
    <property type="entry name" value="RASGEF_cat_dom_sf"/>
</dbReference>
<feature type="region of interest" description="Disordered" evidence="7">
    <location>
        <begin position="953"/>
        <end position="1003"/>
    </location>
</feature>
<dbReference type="Gene3D" id="1.10.555.10">
    <property type="entry name" value="Rho GTPase activation protein"/>
    <property type="match status" value="1"/>
</dbReference>
<dbReference type="SUPFAM" id="SSF50729">
    <property type="entry name" value="PH domain-like"/>
    <property type="match status" value="1"/>
</dbReference>
<keyword evidence="3" id="KW-0813">Transport</keyword>
<dbReference type="InterPro" id="IPR012981">
    <property type="entry name" value="PIH1_N"/>
</dbReference>
<feature type="compositionally biased region" description="Basic and acidic residues" evidence="7">
    <location>
        <begin position="2652"/>
        <end position="2667"/>
    </location>
</feature>
<dbReference type="InterPro" id="IPR011989">
    <property type="entry name" value="ARM-like"/>
</dbReference>
<keyword evidence="11" id="KW-1185">Reference proteome</keyword>
<dbReference type="Pfam" id="PF08190">
    <property type="entry name" value="PIH1"/>
    <property type="match status" value="1"/>
</dbReference>
<feature type="region of interest" description="Disordered" evidence="7">
    <location>
        <begin position="1623"/>
        <end position="1645"/>
    </location>
</feature>
<dbReference type="CDD" id="cd00159">
    <property type="entry name" value="RhoGAP"/>
    <property type="match status" value="1"/>
</dbReference>
<evidence type="ECO:0000256" key="7">
    <source>
        <dbReference type="SAM" id="MobiDB-lite"/>
    </source>
</evidence>
<feature type="domain" description="PH" evidence="8">
    <location>
        <begin position="2734"/>
        <end position="2785"/>
    </location>
</feature>
<name>A0ABQ0L089_MYCCL</name>
<evidence type="ECO:0000256" key="5">
    <source>
        <dbReference type="ARBA" id="ARBA00022927"/>
    </source>
</evidence>
<feature type="region of interest" description="Disordered" evidence="7">
    <location>
        <begin position="2277"/>
        <end position="2312"/>
    </location>
</feature>
<comment type="subcellular location">
    <subcellularLocation>
        <location evidence="1">Endomembrane system</location>
    </subcellularLocation>
</comment>
<keyword evidence="5" id="KW-0653">Protein transport</keyword>
<evidence type="ECO:0000256" key="6">
    <source>
        <dbReference type="ARBA" id="ARBA00023136"/>
    </source>
</evidence>
<evidence type="ECO:0000256" key="2">
    <source>
        <dbReference type="ARBA" id="ARBA00006613"/>
    </source>
</evidence>
<feature type="region of interest" description="Disordered" evidence="7">
    <location>
        <begin position="1247"/>
        <end position="1280"/>
    </location>
</feature>
<proteinExistence type="inferred from homology"/>
<dbReference type="PROSITE" id="PS50003">
    <property type="entry name" value="PH_DOMAIN"/>
    <property type="match status" value="1"/>
</dbReference>
<feature type="region of interest" description="Disordered" evidence="7">
    <location>
        <begin position="922"/>
        <end position="941"/>
    </location>
</feature>
<dbReference type="InterPro" id="IPR002553">
    <property type="entry name" value="Clathrin/coatomer_adapt-like_N"/>
</dbReference>
<organism evidence="10 11">
    <name type="scientific">Mycena chlorophos</name>
    <name type="common">Agaric fungus</name>
    <name type="synonym">Agaricus chlorophos</name>
    <dbReference type="NCBI Taxonomy" id="658473"/>
    <lineage>
        <taxon>Eukaryota</taxon>
        <taxon>Fungi</taxon>
        <taxon>Dikarya</taxon>
        <taxon>Basidiomycota</taxon>
        <taxon>Agaricomycotina</taxon>
        <taxon>Agaricomycetes</taxon>
        <taxon>Agaricomycetidae</taxon>
        <taxon>Agaricales</taxon>
        <taxon>Marasmiineae</taxon>
        <taxon>Mycenaceae</taxon>
        <taxon>Mycena</taxon>
    </lineage>
</organism>
<dbReference type="InterPro" id="IPR026739">
    <property type="entry name" value="AP_beta"/>
</dbReference>
<feature type="region of interest" description="Disordered" evidence="7">
    <location>
        <begin position="3024"/>
        <end position="3064"/>
    </location>
</feature>
<dbReference type="InterPro" id="IPR023578">
    <property type="entry name" value="Ras_GEF_dom_sf"/>
</dbReference>
<evidence type="ECO:0000259" key="8">
    <source>
        <dbReference type="PROSITE" id="PS50003"/>
    </source>
</evidence>
<dbReference type="InterPro" id="IPR011993">
    <property type="entry name" value="PH-like_dom_sf"/>
</dbReference>
<evidence type="ECO:0000256" key="3">
    <source>
        <dbReference type="ARBA" id="ARBA00022448"/>
    </source>
</evidence>
<feature type="domain" description="Rho-GAP" evidence="9">
    <location>
        <begin position="2823"/>
        <end position="3017"/>
    </location>
</feature>
<dbReference type="SUPFAM" id="SSF48350">
    <property type="entry name" value="GTPase activation domain, GAP"/>
    <property type="match status" value="1"/>
</dbReference>
<feature type="region of interest" description="Disordered" evidence="7">
    <location>
        <begin position="1017"/>
        <end position="1054"/>
    </location>
</feature>
<feature type="compositionally biased region" description="Acidic residues" evidence="7">
    <location>
        <begin position="3024"/>
        <end position="3039"/>
    </location>
</feature>
<dbReference type="SUPFAM" id="SSF48371">
    <property type="entry name" value="ARM repeat"/>
    <property type="match status" value="1"/>
</dbReference>
<dbReference type="Gene3D" id="2.30.29.30">
    <property type="entry name" value="Pleckstrin-homology domain (PH domain)/Phosphotyrosine-binding domain (PTB)"/>
    <property type="match status" value="1"/>
</dbReference>
<gene>
    <name evidence="10" type="ORF">MCHLO_02197</name>
</gene>
<dbReference type="SMART" id="SM00324">
    <property type="entry name" value="RhoGAP"/>
    <property type="match status" value="1"/>
</dbReference>
<feature type="compositionally biased region" description="Low complexity" evidence="7">
    <location>
        <begin position="2032"/>
        <end position="2046"/>
    </location>
</feature>
<dbReference type="Pfam" id="PF00617">
    <property type="entry name" value="RasGEF"/>
    <property type="match status" value="1"/>
</dbReference>
<feature type="region of interest" description="Disordered" evidence="7">
    <location>
        <begin position="2026"/>
        <end position="2091"/>
    </location>
</feature>
<feature type="region of interest" description="Disordered" evidence="7">
    <location>
        <begin position="2637"/>
        <end position="2689"/>
    </location>
</feature>
<dbReference type="InterPro" id="IPR001895">
    <property type="entry name" value="RASGEF_cat_dom"/>
</dbReference>
<evidence type="ECO:0000313" key="10">
    <source>
        <dbReference type="EMBL" id="GAT44582.1"/>
    </source>
</evidence>
<dbReference type="InterPro" id="IPR008936">
    <property type="entry name" value="Rho_GTPase_activation_prot"/>
</dbReference>
<dbReference type="InterPro" id="IPR001849">
    <property type="entry name" value="PH_domain"/>
</dbReference>
<evidence type="ECO:0000256" key="4">
    <source>
        <dbReference type="ARBA" id="ARBA00022468"/>
    </source>
</evidence>
<protein>
    <submittedName>
        <fullName evidence="10">Rho GTPase activating protein 22</fullName>
    </submittedName>
</protein>
<dbReference type="Pfam" id="PF00620">
    <property type="entry name" value="RhoGAP"/>
    <property type="match status" value="1"/>
</dbReference>
<comment type="similarity">
    <text evidence="2">Belongs to the adaptor complexes large subunit family.</text>
</comment>
<feature type="compositionally biased region" description="Low complexity" evidence="7">
    <location>
        <begin position="1184"/>
        <end position="1198"/>
    </location>
</feature>
<evidence type="ECO:0000256" key="1">
    <source>
        <dbReference type="ARBA" id="ARBA00004308"/>
    </source>
</evidence>